<protein>
    <submittedName>
        <fullName evidence="1">Uncharacterized protein</fullName>
    </submittedName>
</protein>
<dbReference type="AlphaFoldDB" id="A0A068V4T5"/>
<organism evidence="1 2">
    <name type="scientific">Coffea canephora</name>
    <name type="common">Robusta coffee</name>
    <dbReference type="NCBI Taxonomy" id="49390"/>
    <lineage>
        <taxon>Eukaryota</taxon>
        <taxon>Viridiplantae</taxon>
        <taxon>Streptophyta</taxon>
        <taxon>Embryophyta</taxon>
        <taxon>Tracheophyta</taxon>
        <taxon>Spermatophyta</taxon>
        <taxon>Magnoliopsida</taxon>
        <taxon>eudicotyledons</taxon>
        <taxon>Gunneridae</taxon>
        <taxon>Pentapetalae</taxon>
        <taxon>asterids</taxon>
        <taxon>lamiids</taxon>
        <taxon>Gentianales</taxon>
        <taxon>Rubiaceae</taxon>
        <taxon>Ixoroideae</taxon>
        <taxon>Gardenieae complex</taxon>
        <taxon>Bertiereae - Coffeeae clade</taxon>
        <taxon>Coffeeae</taxon>
        <taxon>Coffea</taxon>
    </lineage>
</organism>
<gene>
    <name evidence="1" type="ORF">GSCOC_T00015609001</name>
</gene>
<evidence type="ECO:0000313" key="1">
    <source>
        <dbReference type="EMBL" id="CDP15661.1"/>
    </source>
</evidence>
<evidence type="ECO:0000313" key="2">
    <source>
        <dbReference type="Proteomes" id="UP000295252"/>
    </source>
</evidence>
<reference evidence="2" key="1">
    <citation type="journal article" date="2014" name="Science">
        <title>The coffee genome provides insight into the convergent evolution of caffeine biosynthesis.</title>
        <authorList>
            <person name="Denoeud F."/>
            <person name="Carretero-Paulet L."/>
            <person name="Dereeper A."/>
            <person name="Droc G."/>
            <person name="Guyot R."/>
            <person name="Pietrella M."/>
            <person name="Zheng C."/>
            <person name="Alberti A."/>
            <person name="Anthony F."/>
            <person name="Aprea G."/>
            <person name="Aury J.M."/>
            <person name="Bento P."/>
            <person name="Bernard M."/>
            <person name="Bocs S."/>
            <person name="Campa C."/>
            <person name="Cenci A."/>
            <person name="Combes M.C."/>
            <person name="Crouzillat D."/>
            <person name="Da Silva C."/>
            <person name="Daddiego L."/>
            <person name="De Bellis F."/>
            <person name="Dussert S."/>
            <person name="Garsmeur O."/>
            <person name="Gayraud T."/>
            <person name="Guignon V."/>
            <person name="Jahn K."/>
            <person name="Jamilloux V."/>
            <person name="Joet T."/>
            <person name="Labadie K."/>
            <person name="Lan T."/>
            <person name="Leclercq J."/>
            <person name="Lepelley M."/>
            <person name="Leroy T."/>
            <person name="Li L.T."/>
            <person name="Librado P."/>
            <person name="Lopez L."/>
            <person name="Munoz A."/>
            <person name="Noel B."/>
            <person name="Pallavicini A."/>
            <person name="Perrotta G."/>
            <person name="Poncet V."/>
            <person name="Pot D."/>
            <person name="Priyono X."/>
            <person name="Rigoreau M."/>
            <person name="Rouard M."/>
            <person name="Rozas J."/>
            <person name="Tranchant-Dubreuil C."/>
            <person name="VanBuren R."/>
            <person name="Zhang Q."/>
            <person name="Andrade A.C."/>
            <person name="Argout X."/>
            <person name="Bertrand B."/>
            <person name="de Kochko A."/>
            <person name="Graziosi G."/>
            <person name="Henry R.J."/>
            <person name="Jayarama X."/>
            <person name="Ming R."/>
            <person name="Nagai C."/>
            <person name="Rounsley S."/>
            <person name="Sankoff D."/>
            <person name="Giuliano G."/>
            <person name="Albert V.A."/>
            <person name="Wincker P."/>
            <person name="Lashermes P."/>
        </authorList>
    </citation>
    <scope>NUCLEOTIDE SEQUENCE [LARGE SCALE GENOMIC DNA]</scope>
    <source>
        <strain evidence="2">cv. DH200-94</strain>
    </source>
</reference>
<dbReference type="Proteomes" id="UP000295252">
    <property type="component" value="Chromosome VIII"/>
</dbReference>
<dbReference type="EMBL" id="HG739186">
    <property type="protein sequence ID" value="CDP15661.1"/>
    <property type="molecule type" value="Genomic_DNA"/>
</dbReference>
<name>A0A068V4T5_COFCA</name>
<proteinExistence type="predicted"/>
<dbReference type="InParanoid" id="A0A068V4T5"/>
<sequence length="42" mass="4796">MGARCSKLGFCWWLSNLMKLPTSLIPLILRNVEKMKDETASI</sequence>
<accession>A0A068V4T5</accession>
<keyword evidence="2" id="KW-1185">Reference proteome</keyword>
<dbReference type="Gramene" id="CDP15661">
    <property type="protein sequence ID" value="CDP15661"/>
    <property type="gene ID" value="GSCOC_T00015609001"/>
</dbReference>